<feature type="chain" id="PRO_5039570654" description="ABC transporter periplasmic binding protein yphF" evidence="1">
    <location>
        <begin position="24"/>
        <end position="236"/>
    </location>
</feature>
<evidence type="ECO:0008006" key="4">
    <source>
        <dbReference type="Google" id="ProtNLM"/>
    </source>
</evidence>
<reference evidence="2 3" key="1">
    <citation type="journal article" date="2012" name="Appl. Environ. Microbiol.">
        <title>Genome Sequence of Thermotolerant Bacillus methanolicus: Features and Regulation Related to Methylotrophy and Production of L-Lysine and L-Glutamate from Methanol.</title>
        <authorList>
            <person name="Heggeset T.M."/>
            <person name="Krog A."/>
            <person name="Balzer S."/>
            <person name="Wentzel A."/>
            <person name="Ellingsen T.E."/>
            <person name="Brautaset T."/>
        </authorList>
    </citation>
    <scope>NUCLEOTIDE SEQUENCE [LARGE SCALE GENOMIC DNA]</scope>
    <source>
        <strain evidence="2 3">PB1</strain>
    </source>
</reference>
<evidence type="ECO:0000313" key="2">
    <source>
        <dbReference type="EMBL" id="EIJ78690.1"/>
    </source>
</evidence>
<comment type="caution">
    <text evidence="2">The sequence shown here is derived from an EMBL/GenBank/DDBJ whole genome shotgun (WGS) entry which is preliminary data.</text>
</comment>
<sequence>MKKGMLCSLIVIFSAILSGCMYPKEKLAENQVPYDDQVQSVQSAVDRFQKDNGGILPIKTRDSSTPIYQKYPIDFQKIVSKYIAEPPGNSYESGGVFQYVLVDVETNPTVKIFDLRIAETIREINLRIKASGYPPYKEKLAENVYSIDFKKLGYKEEPVATSPYSNQNLPFIVTGNAEVIVDYRSDLYKMLQSTKHSYKPGDDIRELLVKNSVFVPAYSLPYTIDPKTNEPIFLVK</sequence>
<evidence type="ECO:0000256" key="1">
    <source>
        <dbReference type="SAM" id="SignalP"/>
    </source>
</evidence>
<feature type="signal peptide" evidence="1">
    <location>
        <begin position="1"/>
        <end position="23"/>
    </location>
</feature>
<dbReference type="Proteomes" id="UP000010523">
    <property type="component" value="Unassembled WGS sequence"/>
</dbReference>
<name>I3DWR9_BACMT</name>
<dbReference type="PATRIC" id="fig|997296.3.peg.2967"/>
<protein>
    <recommendedName>
        <fullName evidence="4">ABC transporter periplasmic binding protein yphF</fullName>
    </recommendedName>
</protein>
<evidence type="ECO:0000313" key="3">
    <source>
        <dbReference type="Proteomes" id="UP000010523"/>
    </source>
</evidence>
<keyword evidence="3" id="KW-1185">Reference proteome</keyword>
<proteinExistence type="predicted"/>
<dbReference type="STRING" id="997296.PB1_14069"/>
<dbReference type="RefSeq" id="WP_004437383.1">
    <property type="nucleotide sequence ID" value="NZ_AFEU01000003.1"/>
</dbReference>
<dbReference type="AlphaFoldDB" id="I3DWR9"/>
<dbReference type="PROSITE" id="PS51257">
    <property type="entry name" value="PROKAR_LIPOPROTEIN"/>
    <property type="match status" value="1"/>
</dbReference>
<organism evidence="2 3">
    <name type="scientific">Bacillus methanolicus PB1</name>
    <dbReference type="NCBI Taxonomy" id="997296"/>
    <lineage>
        <taxon>Bacteria</taxon>
        <taxon>Bacillati</taxon>
        <taxon>Bacillota</taxon>
        <taxon>Bacilli</taxon>
        <taxon>Bacillales</taxon>
        <taxon>Bacillaceae</taxon>
        <taxon>Bacillus</taxon>
    </lineage>
</organism>
<dbReference type="EMBL" id="AFEU01000003">
    <property type="protein sequence ID" value="EIJ78690.1"/>
    <property type="molecule type" value="Genomic_DNA"/>
</dbReference>
<gene>
    <name evidence="2" type="ORF">PB1_14069</name>
</gene>
<keyword evidence="1" id="KW-0732">Signal</keyword>
<accession>I3DWR9</accession>
<dbReference type="eggNOG" id="ENOG502Z8XG">
    <property type="taxonomic scope" value="Bacteria"/>
</dbReference>